<reference evidence="1 2" key="1">
    <citation type="submission" date="2021-07" db="EMBL/GenBank/DDBJ databases">
        <title>Whole Genome Sequence of Nocardia Iowensis.</title>
        <authorList>
            <person name="Lamm A."/>
            <person name="Collins-Fairclough A.M."/>
            <person name="Bunk B."/>
            <person name="Sproer C."/>
        </authorList>
    </citation>
    <scope>NUCLEOTIDE SEQUENCE [LARGE SCALE GENOMIC DNA]</scope>
    <source>
        <strain evidence="1 2">NRRL 5646</strain>
    </source>
</reference>
<gene>
    <name evidence="1" type="ORF">KV110_10775</name>
</gene>
<accession>A0ABX8RYS2</accession>
<protein>
    <submittedName>
        <fullName evidence="1">ATPase</fullName>
    </submittedName>
</protein>
<evidence type="ECO:0000313" key="2">
    <source>
        <dbReference type="Proteomes" id="UP000694257"/>
    </source>
</evidence>
<dbReference type="Proteomes" id="UP000694257">
    <property type="component" value="Chromosome"/>
</dbReference>
<dbReference type="EMBL" id="CP078145">
    <property type="protein sequence ID" value="QXN93515.1"/>
    <property type="molecule type" value="Genomic_DNA"/>
</dbReference>
<sequence length="180" mass="19461">MISQTEALFLGGRSGVGKSRVGLAMHTLLADSGVRHALIEGDYLDMAYPPTWEHGLAEQNLAAMWTNYRALGYRRLIYTNTASVFPEVIGELSAAMGDTPSVTAVLLTCDDRTAGARLAQRENGIELQRHIERSLAMSRELADAVPEWVHVVDTTDRGPAEIAAELIALTGWQADPSAVA</sequence>
<proteinExistence type="predicted"/>
<dbReference type="RefSeq" id="WP_218475577.1">
    <property type="nucleotide sequence ID" value="NZ_BAABJN010000001.1"/>
</dbReference>
<organism evidence="1 2">
    <name type="scientific">Nocardia iowensis</name>
    <dbReference type="NCBI Taxonomy" id="204891"/>
    <lineage>
        <taxon>Bacteria</taxon>
        <taxon>Bacillati</taxon>
        <taxon>Actinomycetota</taxon>
        <taxon>Actinomycetes</taxon>
        <taxon>Mycobacteriales</taxon>
        <taxon>Nocardiaceae</taxon>
        <taxon>Nocardia</taxon>
    </lineage>
</organism>
<name>A0ABX8RYS2_NOCIO</name>
<evidence type="ECO:0000313" key="1">
    <source>
        <dbReference type="EMBL" id="QXN93515.1"/>
    </source>
</evidence>
<keyword evidence="2" id="KW-1185">Reference proteome</keyword>